<protein>
    <submittedName>
        <fullName evidence="2">Uncharacterized protein</fullName>
    </submittedName>
</protein>
<feature type="region of interest" description="Disordered" evidence="1">
    <location>
        <begin position="124"/>
        <end position="157"/>
    </location>
</feature>
<name>A0A2U1N588_ARTAN</name>
<keyword evidence="3" id="KW-1185">Reference proteome</keyword>
<feature type="compositionally biased region" description="Basic and acidic residues" evidence="1">
    <location>
        <begin position="146"/>
        <end position="157"/>
    </location>
</feature>
<dbReference type="STRING" id="35608.A0A2U1N588"/>
<dbReference type="AlphaFoldDB" id="A0A2U1N588"/>
<feature type="compositionally biased region" description="Basic and acidic residues" evidence="1">
    <location>
        <begin position="29"/>
        <end position="38"/>
    </location>
</feature>
<evidence type="ECO:0000313" key="3">
    <source>
        <dbReference type="Proteomes" id="UP000245207"/>
    </source>
</evidence>
<feature type="compositionally biased region" description="Basic and acidic residues" evidence="1">
    <location>
        <begin position="1"/>
        <end position="19"/>
    </location>
</feature>
<dbReference type="Proteomes" id="UP000245207">
    <property type="component" value="Unassembled WGS sequence"/>
</dbReference>
<accession>A0A2U1N588</accession>
<dbReference type="Pfam" id="PF07816">
    <property type="entry name" value="DUF1645"/>
    <property type="match status" value="1"/>
</dbReference>
<evidence type="ECO:0000313" key="2">
    <source>
        <dbReference type="EMBL" id="PWA68649.1"/>
    </source>
</evidence>
<evidence type="ECO:0000256" key="1">
    <source>
        <dbReference type="SAM" id="MobiDB-lite"/>
    </source>
</evidence>
<dbReference type="InterPro" id="IPR012442">
    <property type="entry name" value="DUF1645_plant"/>
</dbReference>
<organism evidence="2 3">
    <name type="scientific">Artemisia annua</name>
    <name type="common">Sweet wormwood</name>
    <dbReference type="NCBI Taxonomy" id="35608"/>
    <lineage>
        <taxon>Eukaryota</taxon>
        <taxon>Viridiplantae</taxon>
        <taxon>Streptophyta</taxon>
        <taxon>Embryophyta</taxon>
        <taxon>Tracheophyta</taxon>
        <taxon>Spermatophyta</taxon>
        <taxon>Magnoliopsida</taxon>
        <taxon>eudicotyledons</taxon>
        <taxon>Gunneridae</taxon>
        <taxon>Pentapetalae</taxon>
        <taxon>asterids</taxon>
        <taxon>campanulids</taxon>
        <taxon>Asterales</taxon>
        <taxon>Asteraceae</taxon>
        <taxon>Asteroideae</taxon>
        <taxon>Anthemideae</taxon>
        <taxon>Artemisiinae</taxon>
        <taxon>Artemisia</taxon>
    </lineage>
</organism>
<sequence length="157" mass="17397">MDTNSDYDHRENETNEKVDAITFGFNQKLDLEDAHEQSPRGFPPSTSAPHDEDSAAGPYCAWSKDAGFSKLWRLKEKVGRSNSDGRDAFVFLKHNDKPAATTTPKVTSSDHGIYVKVNDARGKPRVVKAKKASVSAHEAYMKSRGGHAEDDRRKSSC</sequence>
<gene>
    <name evidence="2" type="ORF">CTI12_AA306450</name>
</gene>
<comment type="caution">
    <text evidence="2">The sequence shown here is derived from an EMBL/GenBank/DDBJ whole genome shotgun (WGS) entry which is preliminary data.</text>
</comment>
<feature type="region of interest" description="Disordered" evidence="1">
    <location>
        <begin position="1"/>
        <end position="58"/>
    </location>
</feature>
<dbReference type="PANTHER" id="PTHR33095">
    <property type="entry name" value="OS07G0619500 PROTEIN"/>
    <property type="match status" value="1"/>
</dbReference>
<dbReference type="EMBL" id="PKPP01003589">
    <property type="protein sequence ID" value="PWA68649.1"/>
    <property type="molecule type" value="Genomic_DNA"/>
</dbReference>
<dbReference type="OrthoDB" id="1933664at2759"/>
<proteinExistence type="predicted"/>
<reference evidence="2 3" key="1">
    <citation type="journal article" date="2018" name="Mol. Plant">
        <title>The genome of Artemisia annua provides insight into the evolution of Asteraceae family and artemisinin biosynthesis.</title>
        <authorList>
            <person name="Shen Q."/>
            <person name="Zhang L."/>
            <person name="Liao Z."/>
            <person name="Wang S."/>
            <person name="Yan T."/>
            <person name="Shi P."/>
            <person name="Liu M."/>
            <person name="Fu X."/>
            <person name="Pan Q."/>
            <person name="Wang Y."/>
            <person name="Lv Z."/>
            <person name="Lu X."/>
            <person name="Zhang F."/>
            <person name="Jiang W."/>
            <person name="Ma Y."/>
            <person name="Chen M."/>
            <person name="Hao X."/>
            <person name="Li L."/>
            <person name="Tang Y."/>
            <person name="Lv G."/>
            <person name="Zhou Y."/>
            <person name="Sun X."/>
            <person name="Brodelius P.E."/>
            <person name="Rose J.K.C."/>
            <person name="Tang K."/>
        </authorList>
    </citation>
    <scope>NUCLEOTIDE SEQUENCE [LARGE SCALE GENOMIC DNA]</scope>
    <source>
        <strain evidence="3">cv. Huhao1</strain>
        <tissue evidence="2">Leaf</tissue>
    </source>
</reference>
<dbReference type="PANTHER" id="PTHR33095:SF114">
    <property type="entry name" value="DUF1645 FAMILY PROTEIN"/>
    <property type="match status" value="1"/>
</dbReference>